<dbReference type="EMBL" id="BFEA01000018">
    <property type="protein sequence ID" value="GBG61259.1"/>
    <property type="molecule type" value="Genomic_DNA"/>
</dbReference>
<reference evidence="4 5" key="1">
    <citation type="journal article" date="2018" name="Cell">
        <title>The Chara Genome: Secondary Complexity and Implications for Plant Terrestrialization.</title>
        <authorList>
            <person name="Nishiyama T."/>
            <person name="Sakayama H."/>
            <person name="Vries J.D."/>
            <person name="Buschmann H."/>
            <person name="Saint-Marcoux D."/>
            <person name="Ullrich K.K."/>
            <person name="Haas F.B."/>
            <person name="Vanderstraeten L."/>
            <person name="Becker D."/>
            <person name="Lang D."/>
            <person name="Vosolsobe S."/>
            <person name="Rombauts S."/>
            <person name="Wilhelmsson P.K.I."/>
            <person name="Janitza P."/>
            <person name="Kern R."/>
            <person name="Heyl A."/>
            <person name="Rumpler F."/>
            <person name="Villalobos L.I.A.C."/>
            <person name="Clay J.M."/>
            <person name="Skokan R."/>
            <person name="Toyoda A."/>
            <person name="Suzuki Y."/>
            <person name="Kagoshima H."/>
            <person name="Schijlen E."/>
            <person name="Tajeshwar N."/>
            <person name="Catarino B."/>
            <person name="Hetherington A.J."/>
            <person name="Saltykova A."/>
            <person name="Bonnot C."/>
            <person name="Breuninger H."/>
            <person name="Symeonidi A."/>
            <person name="Radhakrishnan G.V."/>
            <person name="Van Nieuwerburgh F."/>
            <person name="Deforce D."/>
            <person name="Chang C."/>
            <person name="Karol K.G."/>
            <person name="Hedrich R."/>
            <person name="Ulvskov P."/>
            <person name="Glockner G."/>
            <person name="Delwiche C.F."/>
            <person name="Petrasek J."/>
            <person name="Van de Peer Y."/>
            <person name="Friml J."/>
            <person name="Beilby M."/>
            <person name="Dolan L."/>
            <person name="Kohara Y."/>
            <person name="Sugano S."/>
            <person name="Fujiyama A."/>
            <person name="Delaux P.-M."/>
            <person name="Quint M."/>
            <person name="TheiBen G."/>
            <person name="Hagemann M."/>
            <person name="Harholt J."/>
            <person name="Dunand C."/>
            <person name="Zachgo S."/>
            <person name="Langdale J."/>
            <person name="Maumus F."/>
            <person name="Straeten D.V.D."/>
            <person name="Gould S.B."/>
            <person name="Rensing S.A."/>
        </authorList>
    </citation>
    <scope>NUCLEOTIDE SEQUENCE [LARGE SCALE GENOMIC DNA]</scope>
    <source>
        <strain evidence="4 5">S276</strain>
    </source>
</reference>
<feature type="domain" description="Mannose-1-phosphate guanyltransferase C-terminal" evidence="3">
    <location>
        <begin position="300"/>
        <end position="416"/>
    </location>
</feature>
<dbReference type="InterPro" id="IPR050486">
    <property type="entry name" value="Mannose-1P_guanyltransferase"/>
</dbReference>
<dbReference type="InterPro" id="IPR029044">
    <property type="entry name" value="Nucleotide-diphossugar_trans"/>
</dbReference>
<dbReference type="GO" id="GO:0016779">
    <property type="term" value="F:nucleotidyltransferase activity"/>
    <property type="evidence" value="ECO:0007669"/>
    <property type="project" value="UniProtKB-KW"/>
</dbReference>
<comment type="caution">
    <text evidence="4">The sequence shown here is derived from an EMBL/GenBank/DDBJ whole genome shotgun (WGS) entry which is preliminary data.</text>
</comment>
<organism evidence="4 5">
    <name type="scientific">Chara braunii</name>
    <name type="common">Braun's stonewort</name>
    <dbReference type="NCBI Taxonomy" id="69332"/>
    <lineage>
        <taxon>Eukaryota</taxon>
        <taxon>Viridiplantae</taxon>
        <taxon>Streptophyta</taxon>
        <taxon>Charophyceae</taxon>
        <taxon>Charales</taxon>
        <taxon>Characeae</taxon>
        <taxon>Chara</taxon>
    </lineage>
</organism>
<dbReference type="Pfam" id="PF00483">
    <property type="entry name" value="NTP_transferase"/>
    <property type="match status" value="1"/>
</dbReference>
<dbReference type="Proteomes" id="UP000265515">
    <property type="component" value="Unassembled WGS sequence"/>
</dbReference>
<dbReference type="InterPro" id="IPR005835">
    <property type="entry name" value="NTP_transferase_dom"/>
</dbReference>
<comment type="similarity">
    <text evidence="1">Belongs to the transferase hexapeptide repeat family.</text>
</comment>
<dbReference type="InterPro" id="IPR056729">
    <property type="entry name" value="GMPPB_C"/>
</dbReference>
<dbReference type="Pfam" id="PF25087">
    <property type="entry name" value="GMPPB_C"/>
    <property type="match status" value="1"/>
</dbReference>
<dbReference type="OMA" id="MPVPNWW"/>
<evidence type="ECO:0000313" key="4">
    <source>
        <dbReference type="EMBL" id="GBG61259.1"/>
    </source>
</evidence>
<keyword evidence="5" id="KW-1185">Reference proteome</keyword>
<dbReference type="OrthoDB" id="285674at2759"/>
<sequence>MCIRDRVGGPTKGTRFRPLSFNVAKPLFPLAGQPMIHHPILACTKIPNLQSIYLLGFYDEKEFSMYTSALSSELRIPVRYVRETKPYGSAGGLHHFRDVFLEEDPRFIFVLHCDVCCTFPLEAMLESHKVHGGVGTLLAKKVARDKANELGVLVADPETREVMHYAERPETFVSDLINCGVYVFSSALFDCLKSSASSRRGGSIRRVPSVDSFSPLRQGPSDYLQIDRDVIMPLAAKKQLFVYETPDFWEQIKTPAMSLRCSELYLEQYRRTRPEILASSSSSSPLTTSSLLNDKKGPTIVGDVFIHPSAKVHHSAKLGPNVSVAANARIGAGVRLIDCIILDEVEINENSIVTNAIVGWRGTIGKWARVQGGGNHAAKLGITILGENVTVEDEIVVVNCVVLPHKSLSQSVREEIIL</sequence>
<dbReference type="AlphaFoldDB" id="A0A388JTW9"/>
<evidence type="ECO:0000259" key="2">
    <source>
        <dbReference type="Pfam" id="PF00483"/>
    </source>
</evidence>
<dbReference type="PANTHER" id="PTHR22572">
    <property type="entry name" value="SUGAR-1-PHOSPHATE GUANYL TRANSFERASE"/>
    <property type="match status" value="1"/>
</dbReference>
<dbReference type="Gene3D" id="3.90.550.10">
    <property type="entry name" value="Spore Coat Polysaccharide Biosynthesis Protein SpsA, Chain A"/>
    <property type="match status" value="1"/>
</dbReference>
<evidence type="ECO:0000259" key="3">
    <source>
        <dbReference type="Pfam" id="PF25087"/>
    </source>
</evidence>
<dbReference type="CDD" id="cd06428">
    <property type="entry name" value="M1P_guanylylT_A_like_N"/>
    <property type="match status" value="1"/>
</dbReference>
<feature type="domain" description="Nucleotidyl transferase" evidence="2">
    <location>
        <begin position="12"/>
        <end position="195"/>
    </location>
</feature>
<dbReference type="Gene3D" id="2.160.10.10">
    <property type="entry name" value="Hexapeptide repeat proteins"/>
    <property type="match status" value="1"/>
</dbReference>
<evidence type="ECO:0000256" key="1">
    <source>
        <dbReference type="ARBA" id="ARBA00007274"/>
    </source>
</evidence>
<accession>A0A388JTW9</accession>
<proteinExistence type="inferred from homology"/>
<dbReference type="SUPFAM" id="SSF53448">
    <property type="entry name" value="Nucleotide-diphospho-sugar transferases"/>
    <property type="match status" value="1"/>
</dbReference>
<protein>
    <submittedName>
        <fullName evidence="4">Uncharacterized protein</fullName>
    </submittedName>
</protein>
<dbReference type="STRING" id="69332.A0A388JTW9"/>
<dbReference type="Gramene" id="GBG61259">
    <property type="protein sequence ID" value="GBG61259"/>
    <property type="gene ID" value="CBR_g19791"/>
</dbReference>
<evidence type="ECO:0000313" key="5">
    <source>
        <dbReference type="Proteomes" id="UP000265515"/>
    </source>
</evidence>
<name>A0A388JTW9_CHABU</name>
<gene>
    <name evidence="4" type="ORF">CBR_g19791</name>
</gene>